<gene>
    <name evidence="2" type="ORF">DQ403_00785</name>
</gene>
<name>A0A365PYZ7_9GAMM</name>
<comment type="caution">
    <text evidence="2">The sequence shown here is derived from an EMBL/GenBank/DDBJ whole genome shotgun (WGS) entry which is preliminary data.</text>
</comment>
<dbReference type="AlphaFoldDB" id="A0A365PYZ7"/>
<organism evidence="2 3">
    <name type="scientific">Stutzerimonas zhaodongensis</name>
    <dbReference type="NCBI Taxonomy" id="1176257"/>
    <lineage>
        <taxon>Bacteria</taxon>
        <taxon>Pseudomonadati</taxon>
        <taxon>Pseudomonadota</taxon>
        <taxon>Gammaproteobacteria</taxon>
        <taxon>Pseudomonadales</taxon>
        <taxon>Pseudomonadaceae</taxon>
        <taxon>Stutzerimonas</taxon>
    </lineage>
</organism>
<feature type="compositionally biased region" description="Basic and acidic residues" evidence="1">
    <location>
        <begin position="1"/>
        <end position="13"/>
    </location>
</feature>
<dbReference type="Proteomes" id="UP000252554">
    <property type="component" value="Unassembled WGS sequence"/>
</dbReference>
<proteinExistence type="predicted"/>
<accession>A0A365PYZ7</accession>
<evidence type="ECO:0000313" key="3">
    <source>
        <dbReference type="Proteomes" id="UP000252554"/>
    </source>
</evidence>
<reference evidence="2 3" key="1">
    <citation type="submission" date="2018-06" db="EMBL/GenBank/DDBJ databases">
        <title>Whole genome sequencing of four bacterial strains from South Shetland trench revealing bio-synthetic gene clusters.</title>
        <authorList>
            <person name="Abdel-Mageed W.M."/>
            <person name="Lehri B."/>
            <person name="Jarmusch S.A."/>
            <person name="Miranda K."/>
            <person name="Goodfellow M."/>
            <person name="Jaspars M."/>
            <person name="Karlyshev A.V."/>
        </authorList>
    </citation>
    <scope>NUCLEOTIDE SEQUENCE [LARGE SCALE GENOMIC DNA]</scope>
    <source>
        <strain evidence="2 3">SST2</strain>
    </source>
</reference>
<evidence type="ECO:0000313" key="2">
    <source>
        <dbReference type="EMBL" id="RBA62171.1"/>
    </source>
</evidence>
<evidence type="ECO:0000256" key="1">
    <source>
        <dbReference type="SAM" id="MobiDB-lite"/>
    </source>
</evidence>
<feature type="compositionally biased region" description="Basic and acidic residues" evidence="1">
    <location>
        <begin position="58"/>
        <end position="70"/>
    </location>
</feature>
<protein>
    <submittedName>
        <fullName evidence="2">Uncharacterized protein</fullName>
    </submittedName>
</protein>
<dbReference type="EMBL" id="QNTV01000001">
    <property type="protein sequence ID" value="RBA62171.1"/>
    <property type="molecule type" value="Genomic_DNA"/>
</dbReference>
<feature type="region of interest" description="Disordered" evidence="1">
    <location>
        <begin position="1"/>
        <end position="70"/>
    </location>
</feature>
<sequence>MKSPDRPRFRVSADRQAGSRRVRYVETNRPDSQNCTICQLDEENPSPIEVSSSAQNADEQKPGAKPERSR</sequence>